<evidence type="ECO:0000313" key="1">
    <source>
        <dbReference type="EMBL" id="CUQ64993.1"/>
    </source>
</evidence>
<name>A0A0S4KKP0_9BACT</name>
<protein>
    <submittedName>
        <fullName evidence="1">Uncharacterized protein</fullName>
    </submittedName>
</protein>
<keyword evidence="2" id="KW-1185">Reference proteome</keyword>
<dbReference type="Proteomes" id="UP000066284">
    <property type="component" value="Chromosome 1"/>
</dbReference>
<evidence type="ECO:0000313" key="2">
    <source>
        <dbReference type="Proteomes" id="UP000066284"/>
    </source>
</evidence>
<reference evidence="2" key="1">
    <citation type="submission" date="2015-09" db="EMBL/GenBank/DDBJ databases">
        <authorList>
            <person name="Daims H."/>
        </authorList>
    </citation>
    <scope>NUCLEOTIDE SEQUENCE [LARGE SCALE GENOMIC DNA]</scope>
</reference>
<sequence>MSLQRAAIFCEGTFTIAHSHCIAASIPR</sequence>
<gene>
    <name evidence="1" type="ORF">NITINOP_0016</name>
</gene>
<dbReference type="EMBL" id="LN885086">
    <property type="protein sequence ID" value="CUQ64993.1"/>
    <property type="molecule type" value="Genomic_DNA"/>
</dbReference>
<organism evidence="1 2">
    <name type="scientific">Candidatus Nitrospira inopinata</name>
    <dbReference type="NCBI Taxonomy" id="1715989"/>
    <lineage>
        <taxon>Bacteria</taxon>
        <taxon>Pseudomonadati</taxon>
        <taxon>Nitrospirota</taxon>
        <taxon>Nitrospiria</taxon>
        <taxon>Nitrospirales</taxon>
        <taxon>Nitrospiraceae</taxon>
        <taxon>Nitrospira</taxon>
    </lineage>
</organism>
<dbReference type="STRING" id="1715989.NITINOP_0016"/>
<proteinExistence type="predicted"/>
<accession>A0A0S4KKP0</accession>
<dbReference type="KEGG" id="nio:NITINOP_0016"/>
<dbReference type="AlphaFoldDB" id="A0A0S4KKP0"/>